<sequence>MISCRSISQEFSLKEEHLTIFKSYIGITAGGMDKKVAQSLNNVFATNIHQASQNADKLVYNDFDVAFAVGIVFKLLVGQKIEFLDYFCSQYSKANDKQKYALDLLKYTVYQLDKSDPTFYLNTLLKNKNIPNQQLQQGISLSKIYTFVHLCELGAFFKPFQVSFPNVFWQGYEKINMKDVRPDIDLYFYQPSPSFPILVLQQYDDVQLLYKIFQEYQVFMTHISTQLILDAVARQLSVTSENLKSQPYKVPNFRELALILFAGQPQLEDKIGKFEKIPKIGETLSFLINPQASFEIIKKDLSQYQEQEVAKEQVDQNQNANQVFDIFATQIPTSSQAVNNLRKTISY</sequence>
<dbReference type="KEGG" id="ptm:GSPATT00018325001"/>
<dbReference type="RefSeq" id="XP_001451504.1">
    <property type="nucleotide sequence ID" value="XM_001451467.2"/>
</dbReference>
<accession>A0DM40</accession>
<gene>
    <name evidence="1" type="ORF">GSPATT00018325001</name>
</gene>
<organism evidence="1 2">
    <name type="scientific">Paramecium tetraurelia</name>
    <dbReference type="NCBI Taxonomy" id="5888"/>
    <lineage>
        <taxon>Eukaryota</taxon>
        <taxon>Sar</taxon>
        <taxon>Alveolata</taxon>
        <taxon>Ciliophora</taxon>
        <taxon>Intramacronucleata</taxon>
        <taxon>Oligohymenophorea</taxon>
        <taxon>Peniculida</taxon>
        <taxon>Parameciidae</taxon>
        <taxon>Paramecium</taxon>
    </lineage>
</organism>
<name>A0DM40_PARTE</name>
<dbReference type="OrthoDB" id="297385at2759"/>
<evidence type="ECO:0000313" key="2">
    <source>
        <dbReference type="Proteomes" id="UP000000600"/>
    </source>
</evidence>
<dbReference type="Proteomes" id="UP000000600">
    <property type="component" value="Unassembled WGS sequence"/>
</dbReference>
<dbReference type="EMBL" id="CT868496">
    <property type="protein sequence ID" value="CAK84107.1"/>
    <property type="molecule type" value="Genomic_DNA"/>
</dbReference>
<dbReference type="GeneID" id="5037289"/>
<dbReference type="AlphaFoldDB" id="A0DM40"/>
<proteinExistence type="predicted"/>
<protein>
    <submittedName>
        <fullName evidence="1">Uncharacterized protein</fullName>
    </submittedName>
</protein>
<dbReference type="HOGENOM" id="CLU_800391_0_0_1"/>
<keyword evidence="2" id="KW-1185">Reference proteome</keyword>
<reference evidence="1 2" key="1">
    <citation type="journal article" date="2006" name="Nature">
        <title>Global trends of whole-genome duplications revealed by the ciliate Paramecium tetraurelia.</title>
        <authorList>
            <consortium name="Genoscope"/>
            <person name="Aury J.-M."/>
            <person name="Jaillon O."/>
            <person name="Duret L."/>
            <person name="Noel B."/>
            <person name="Jubin C."/>
            <person name="Porcel B.M."/>
            <person name="Segurens B."/>
            <person name="Daubin V."/>
            <person name="Anthouard V."/>
            <person name="Aiach N."/>
            <person name="Arnaiz O."/>
            <person name="Billaut A."/>
            <person name="Beisson J."/>
            <person name="Blanc I."/>
            <person name="Bouhouche K."/>
            <person name="Camara F."/>
            <person name="Duharcourt S."/>
            <person name="Guigo R."/>
            <person name="Gogendeau D."/>
            <person name="Katinka M."/>
            <person name="Keller A.-M."/>
            <person name="Kissmehl R."/>
            <person name="Klotz C."/>
            <person name="Koll F."/>
            <person name="Le Moue A."/>
            <person name="Lepere C."/>
            <person name="Malinsky S."/>
            <person name="Nowacki M."/>
            <person name="Nowak J.K."/>
            <person name="Plattner H."/>
            <person name="Poulain J."/>
            <person name="Ruiz F."/>
            <person name="Serrano V."/>
            <person name="Zagulski M."/>
            <person name="Dessen P."/>
            <person name="Betermier M."/>
            <person name="Weissenbach J."/>
            <person name="Scarpelli C."/>
            <person name="Schachter V."/>
            <person name="Sperling L."/>
            <person name="Meyer E."/>
            <person name="Cohen J."/>
            <person name="Wincker P."/>
        </authorList>
    </citation>
    <scope>NUCLEOTIDE SEQUENCE [LARGE SCALE GENOMIC DNA]</scope>
    <source>
        <strain evidence="1 2">Stock d4-2</strain>
    </source>
</reference>
<dbReference type="InParanoid" id="A0DM40"/>
<evidence type="ECO:0000313" key="1">
    <source>
        <dbReference type="EMBL" id="CAK84107.1"/>
    </source>
</evidence>
<dbReference type="OMA" id="SKANDKQ"/>